<reference evidence="2 3" key="1">
    <citation type="submission" date="2010-10" db="EMBL/GenBank/DDBJ databases">
        <title>Complete sequence of Mesorhizobium opportunistum WSM2075.</title>
        <authorList>
            <consortium name="US DOE Joint Genome Institute"/>
            <person name="Lucas S."/>
            <person name="Copeland A."/>
            <person name="Lapidus A."/>
            <person name="Cheng J.-F."/>
            <person name="Bruce D."/>
            <person name="Goodwin L."/>
            <person name="Pitluck S."/>
            <person name="Chertkov O."/>
            <person name="Misra M."/>
            <person name="Detter J.C."/>
            <person name="Han C."/>
            <person name="Tapia R."/>
            <person name="Land M."/>
            <person name="Hauser L."/>
            <person name="Kyrpides N."/>
            <person name="Ovchinnikova G."/>
            <person name="Mavrommatis K.M."/>
            <person name="Tiwari R.P."/>
            <person name="Howieson J.G."/>
            <person name="O'Hara G.W."/>
            <person name="Nandasena K.G."/>
            <person name="Woyke T."/>
        </authorList>
    </citation>
    <scope>NUCLEOTIDE SEQUENCE [LARGE SCALE GENOMIC DNA]</scope>
    <source>
        <strain evidence="3">LMG 24607 / HAMBI 3007 / WSM2075</strain>
    </source>
</reference>
<proteinExistence type="predicted"/>
<dbReference type="AlphaFoldDB" id="F7Y7M7"/>
<feature type="compositionally biased region" description="Basic and acidic residues" evidence="1">
    <location>
        <begin position="49"/>
        <end position="71"/>
    </location>
</feature>
<evidence type="ECO:0000313" key="3">
    <source>
        <dbReference type="Proteomes" id="UP000001623"/>
    </source>
</evidence>
<evidence type="ECO:0000313" key="2">
    <source>
        <dbReference type="EMBL" id="AEH90900.1"/>
    </source>
</evidence>
<dbReference type="KEGG" id="mop:Mesop_6578"/>
<feature type="region of interest" description="Disordered" evidence="1">
    <location>
        <begin position="1"/>
        <end position="71"/>
    </location>
</feature>
<dbReference type="Proteomes" id="UP000001623">
    <property type="component" value="Chromosome"/>
</dbReference>
<dbReference type="eggNOG" id="ENOG503132U">
    <property type="taxonomic scope" value="Bacteria"/>
</dbReference>
<gene>
    <name evidence="2" type="ordered locus">Mesop_6578</name>
</gene>
<dbReference type="RefSeq" id="WP_013897215.1">
    <property type="nucleotide sequence ID" value="NC_015675.1"/>
</dbReference>
<feature type="compositionally biased region" description="Polar residues" evidence="1">
    <location>
        <begin position="1"/>
        <end position="10"/>
    </location>
</feature>
<evidence type="ECO:0000256" key="1">
    <source>
        <dbReference type="SAM" id="MobiDB-lite"/>
    </source>
</evidence>
<organism evidence="2 3">
    <name type="scientific">Mesorhizobium opportunistum (strain LMG 24607 / HAMBI 3007 / WSM2075)</name>
    <dbReference type="NCBI Taxonomy" id="536019"/>
    <lineage>
        <taxon>Bacteria</taxon>
        <taxon>Pseudomonadati</taxon>
        <taxon>Pseudomonadota</taxon>
        <taxon>Alphaproteobacteria</taxon>
        <taxon>Hyphomicrobiales</taxon>
        <taxon>Phyllobacteriaceae</taxon>
        <taxon>Mesorhizobium</taxon>
    </lineage>
</organism>
<dbReference type="EMBL" id="CP002279">
    <property type="protein sequence ID" value="AEH90900.1"/>
    <property type="molecule type" value="Genomic_DNA"/>
</dbReference>
<feature type="compositionally biased region" description="Polar residues" evidence="1">
    <location>
        <begin position="33"/>
        <end position="43"/>
    </location>
</feature>
<name>F7Y7M7_MESOW</name>
<accession>F7Y7M7</accession>
<sequence>MSTSSKTPASVRQGGPGAAHENAKAPLKIRKPTASSDQRSHSGVSGGGGERDRHHSHDPERKGDTRPAHRR</sequence>
<dbReference type="HOGENOM" id="CLU_199746_0_0_5"/>
<protein>
    <submittedName>
        <fullName evidence="2">Uncharacterized protein</fullName>
    </submittedName>
</protein>